<dbReference type="HOGENOM" id="CLU_120305_2_1_1"/>
<dbReference type="EMBL" id="CM000769">
    <property type="protein sequence ID" value="EER90209.2"/>
    <property type="molecule type" value="Genomic_DNA"/>
</dbReference>
<proteinExistence type="predicted"/>
<evidence type="ECO:0000313" key="2">
    <source>
        <dbReference type="EMBL" id="EER90209.2"/>
    </source>
</evidence>
<name>C5Z7S7_SORBI</name>
<dbReference type="InParanoid" id="C5Z7S7"/>
<protein>
    <submittedName>
        <fullName evidence="2">Uncharacterized protein</fullName>
    </submittedName>
</protein>
<sequence length="88" mass="9392">MANQGQGELLPNHAGVHQGDHQQQQHHRLLDAARALGAAAAVTTSTASVCNPDAAQVFIARHRFPCRASRRLPPLLGAIGRRTSVPRS</sequence>
<reference evidence="2 3" key="1">
    <citation type="journal article" date="2009" name="Nature">
        <title>The Sorghum bicolor genome and the diversification of grasses.</title>
        <authorList>
            <person name="Paterson A.H."/>
            <person name="Bowers J.E."/>
            <person name="Bruggmann R."/>
            <person name="Dubchak I."/>
            <person name="Grimwood J."/>
            <person name="Gundlach H."/>
            <person name="Haberer G."/>
            <person name="Hellsten U."/>
            <person name="Mitros T."/>
            <person name="Poliakov A."/>
            <person name="Schmutz J."/>
            <person name="Spannagl M."/>
            <person name="Tang H."/>
            <person name="Wang X."/>
            <person name="Wicker T."/>
            <person name="Bharti A.K."/>
            <person name="Chapman J."/>
            <person name="Feltus F.A."/>
            <person name="Gowik U."/>
            <person name="Grigoriev I.V."/>
            <person name="Lyons E."/>
            <person name="Maher C.A."/>
            <person name="Martis M."/>
            <person name="Narechania A."/>
            <person name="Otillar R.P."/>
            <person name="Penning B.W."/>
            <person name="Salamov A.A."/>
            <person name="Wang Y."/>
            <person name="Zhang L."/>
            <person name="Carpita N.C."/>
            <person name="Freeling M."/>
            <person name="Gingle A.R."/>
            <person name="Hash C.T."/>
            <person name="Keller B."/>
            <person name="Klein P."/>
            <person name="Kresovich S."/>
            <person name="McCann M.C."/>
            <person name="Ming R."/>
            <person name="Peterson D.G."/>
            <person name="Mehboob-ur-Rahman"/>
            <person name="Ware D."/>
            <person name="Westhoff P."/>
            <person name="Mayer K.F."/>
            <person name="Messing J."/>
            <person name="Rokhsar D.S."/>
        </authorList>
    </citation>
    <scope>NUCLEOTIDE SEQUENCE [LARGE SCALE GENOMIC DNA]</scope>
    <source>
        <strain evidence="3">cv. BTx623</strain>
    </source>
</reference>
<evidence type="ECO:0000256" key="1">
    <source>
        <dbReference type="SAM" id="MobiDB-lite"/>
    </source>
</evidence>
<gene>
    <name evidence="2" type="ORF">SORBI_3010G225900</name>
</gene>
<dbReference type="Gramene" id="EER90209">
    <property type="protein sequence ID" value="EER90209"/>
    <property type="gene ID" value="SORBI_3010G225900"/>
</dbReference>
<dbReference type="Proteomes" id="UP000000768">
    <property type="component" value="Chromosome 10"/>
</dbReference>
<keyword evidence="3" id="KW-1185">Reference proteome</keyword>
<evidence type="ECO:0000313" key="3">
    <source>
        <dbReference type="Proteomes" id="UP000000768"/>
    </source>
</evidence>
<accession>C5Z7S7</accession>
<feature type="region of interest" description="Disordered" evidence="1">
    <location>
        <begin position="1"/>
        <end position="27"/>
    </location>
</feature>
<dbReference type="AlphaFoldDB" id="C5Z7S7"/>
<reference evidence="3" key="2">
    <citation type="journal article" date="2018" name="Plant J.">
        <title>The Sorghum bicolor reference genome: improved assembly, gene annotations, a transcriptome atlas, and signatures of genome organization.</title>
        <authorList>
            <person name="McCormick R.F."/>
            <person name="Truong S.K."/>
            <person name="Sreedasyam A."/>
            <person name="Jenkins J."/>
            <person name="Shu S."/>
            <person name="Sims D."/>
            <person name="Kennedy M."/>
            <person name="Amirebrahimi M."/>
            <person name="Weers B.D."/>
            <person name="McKinley B."/>
            <person name="Mattison A."/>
            <person name="Morishige D.T."/>
            <person name="Grimwood J."/>
            <person name="Schmutz J."/>
            <person name="Mullet J.E."/>
        </authorList>
    </citation>
    <scope>NUCLEOTIDE SEQUENCE [LARGE SCALE GENOMIC DNA]</scope>
    <source>
        <strain evidence="3">cv. BTx623</strain>
    </source>
</reference>
<organism evidence="2 3">
    <name type="scientific">Sorghum bicolor</name>
    <name type="common">Sorghum</name>
    <name type="synonym">Sorghum vulgare</name>
    <dbReference type="NCBI Taxonomy" id="4558"/>
    <lineage>
        <taxon>Eukaryota</taxon>
        <taxon>Viridiplantae</taxon>
        <taxon>Streptophyta</taxon>
        <taxon>Embryophyta</taxon>
        <taxon>Tracheophyta</taxon>
        <taxon>Spermatophyta</taxon>
        <taxon>Magnoliopsida</taxon>
        <taxon>Liliopsida</taxon>
        <taxon>Poales</taxon>
        <taxon>Poaceae</taxon>
        <taxon>PACMAD clade</taxon>
        <taxon>Panicoideae</taxon>
        <taxon>Andropogonodae</taxon>
        <taxon>Andropogoneae</taxon>
        <taxon>Sorghinae</taxon>
        <taxon>Sorghum</taxon>
    </lineage>
</organism>